<dbReference type="GO" id="GO:0000155">
    <property type="term" value="F:phosphorelay sensor kinase activity"/>
    <property type="evidence" value="ECO:0007669"/>
    <property type="project" value="InterPro"/>
</dbReference>
<dbReference type="PANTHER" id="PTHR34220:SF7">
    <property type="entry name" value="SENSOR HISTIDINE KINASE YPDA"/>
    <property type="match status" value="1"/>
</dbReference>
<keyword evidence="4" id="KW-1185">Reference proteome</keyword>
<dbReference type="Gene3D" id="3.30.565.10">
    <property type="entry name" value="Histidine kinase-like ATPase, C-terminal domain"/>
    <property type="match status" value="1"/>
</dbReference>
<gene>
    <name evidence="3" type="ORF">B0I18_102112</name>
</gene>
<dbReference type="InterPro" id="IPR036890">
    <property type="entry name" value="HATPase_C_sf"/>
</dbReference>
<feature type="transmembrane region" description="Helical" evidence="1">
    <location>
        <begin position="13"/>
        <end position="32"/>
    </location>
</feature>
<proteinExistence type="predicted"/>
<dbReference type="Proteomes" id="UP000240572">
    <property type="component" value="Unassembled WGS sequence"/>
</dbReference>
<dbReference type="GO" id="GO:0016020">
    <property type="term" value="C:membrane"/>
    <property type="evidence" value="ECO:0007669"/>
    <property type="project" value="InterPro"/>
</dbReference>
<reference evidence="3 4" key="1">
    <citation type="submission" date="2018-03" db="EMBL/GenBank/DDBJ databases">
        <title>Genomic Encyclopedia of Type Strains, Phase III (KMG-III): the genomes of soil and plant-associated and newly described type strains.</title>
        <authorList>
            <person name="Whitman W."/>
        </authorList>
    </citation>
    <scope>NUCLEOTIDE SEQUENCE [LARGE SCALE GENOMIC DNA]</scope>
    <source>
        <strain evidence="3 4">CGMCC 1.12700</strain>
    </source>
</reference>
<dbReference type="SUPFAM" id="SSF55874">
    <property type="entry name" value="ATPase domain of HSP90 chaperone/DNA topoisomerase II/histidine kinase"/>
    <property type="match status" value="1"/>
</dbReference>
<dbReference type="EMBL" id="PYGD01000002">
    <property type="protein sequence ID" value="PSK93142.1"/>
    <property type="molecule type" value="Genomic_DNA"/>
</dbReference>
<accession>A0A2P8D7F9</accession>
<keyword evidence="1" id="KW-0472">Membrane</keyword>
<comment type="caution">
    <text evidence="3">The sequence shown here is derived from an EMBL/GenBank/DDBJ whole genome shotgun (WGS) entry which is preliminary data.</text>
</comment>
<dbReference type="PANTHER" id="PTHR34220">
    <property type="entry name" value="SENSOR HISTIDINE KINASE YPDA"/>
    <property type="match status" value="1"/>
</dbReference>
<feature type="domain" description="Signal transduction histidine kinase internal region" evidence="2">
    <location>
        <begin position="46"/>
        <end position="122"/>
    </location>
</feature>
<evidence type="ECO:0000313" key="3">
    <source>
        <dbReference type="EMBL" id="PSK93142.1"/>
    </source>
</evidence>
<keyword evidence="3" id="KW-0418">Kinase</keyword>
<name>A0A2P8D7F9_9BACT</name>
<organism evidence="3 4">
    <name type="scientific">Taibaiella chishuiensis</name>
    <dbReference type="NCBI Taxonomy" id="1434707"/>
    <lineage>
        <taxon>Bacteria</taxon>
        <taxon>Pseudomonadati</taxon>
        <taxon>Bacteroidota</taxon>
        <taxon>Chitinophagia</taxon>
        <taxon>Chitinophagales</taxon>
        <taxon>Chitinophagaceae</taxon>
        <taxon>Taibaiella</taxon>
    </lineage>
</organism>
<keyword evidence="1" id="KW-0812">Transmembrane</keyword>
<evidence type="ECO:0000313" key="4">
    <source>
        <dbReference type="Proteomes" id="UP000240572"/>
    </source>
</evidence>
<evidence type="ECO:0000256" key="1">
    <source>
        <dbReference type="SAM" id="Phobius"/>
    </source>
</evidence>
<dbReference type="AlphaFoldDB" id="A0A2P8D7F9"/>
<sequence length="231" mass="27079">MISNSNDMLLRRFFFQWFTFSLYAFFYWRSTVDKNKAKREKLELENATLRAQINPHFIINSLDFFRIQTMETAPQVSEGLFWFMKTLRAGITTPEQDGKIKFKIEMEAIEGTINTFKLRFPDLQLEENLVVEDKDAIRILPHIILPFVENAFKHGLYTDENHKIQIALFANPDKIKMTVKNKKDKRIKDNSSGIGLRYVKKHLASGYPGKYDLIINDTEDLYTVDLSVQLN</sequence>
<dbReference type="Pfam" id="PF06580">
    <property type="entry name" value="His_kinase"/>
    <property type="match status" value="1"/>
</dbReference>
<evidence type="ECO:0000259" key="2">
    <source>
        <dbReference type="Pfam" id="PF06580"/>
    </source>
</evidence>
<keyword evidence="3" id="KW-0808">Transferase</keyword>
<dbReference type="InterPro" id="IPR010559">
    <property type="entry name" value="Sig_transdc_His_kin_internal"/>
</dbReference>
<protein>
    <submittedName>
        <fullName evidence="3">Histidine kinase</fullName>
    </submittedName>
</protein>
<keyword evidence="1" id="KW-1133">Transmembrane helix</keyword>
<dbReference type="InterPro" id="IPR050640">
    <property type="entry name" value="Bact_2-comp_sensor_kinase"/>
</dbReference>